<feature type="compositionally biased region" description="Basic residues" evidence="1">
    <location>
        <begin position="402"/>
        <end position="415"/>
    </location>
</feature>
<evidence type="ECO:0000313" key="4">
    <source>
        <dbReference type="Proteomes" id="UP000559182"/>
    </source>
</evidence>
<dbReference type="EMBL" id="JACHVQ010000001">
    <property type="protein sequence ID" value="MBB2892266.1"/>
    <property type="molecule type" value="Genomic_DNA"/>
</dbReference>
<proteinExistence type="predicted"/>
<organism evidence="3 4">
    <name type="scientific">Flexivirga oryzae</name>
    <dbReference type="NCBI Taxonomy" id="1794944"/>
    <lineage>
        <taxon>Bacteria</taxon>
        <taxon>Bacillati</taxon>
        <taxon>Actinomycetota</taxon>
        <taxon>Actinomycetes</taxon>
        <taxon>Micrococcales</taxon>
        <taxon>Dermacoccaceae</taxon>
        <taxon>Flexivirga</taxon>
    </lineage>
</organism>
<dbReference type="Proteomes" id="UP000559182">
    <property type="component" value="Unassembled WGS sequence"/>
</dbReference>
<feature type="domain" description="DUF222" evidence="2">
    <location>
        <begin position="52"/>
        <end position="240"/>
    </location>
</feature>
<dbReference type="Pfam" id="PF02720">
    <property type="entry name" value="DUF222"/>
    <property type="match status" value="1"/>
</dbReference>
<feature type="compositionally biased region" description="Low complexity" evidence="1">
    <location>
        <begin position="370"/>
        <end position="396"/>
    </location>
</feature>
<feature type="compositionally biased region" description="Polar residues" evidence="1">
    <location>
        <begin position="347"/>
        <end position="356"/>
    </location>
</feature>
<dbReference type="AlphaFoldDB" id="A0A839N9E1"/>
<gene>
    <name evidence="3" type="ORF">FHU39_002250</name>
</gene>
<evidence type="ECO:0000259" key="2">
    <source>
        <dbReference type="Pfam" id="PF02720"/>
    </source>
</evidence>
<sequence>MNEIFIDEIGSCAAVTADAVRSFQDRLDGPLSTEDLLAEVRACEELKNALSARQARATVALHERQRERDTARGIRAADTARLVGSQVALARRIAPSQGSRLLGVARAVTQEMPHTFEALRAGVISEHDATTLVAETACLTKQDREQVDAAVRPELGRVGHRRLRAAAQAAAYAADPAAITARRSKAESQRRVSLRPAPDCMAWLTALLPVKDGVACYAALKAEADRAATPEHPRGQVMADTLVERVTGRAPADGVEVHVNLIMGLDSLTGDTPAEVPGYGPVPADLVREWFADPQKATQVRRLFAYPGTGDLVGWTPPPAATPGSSPISSHCGTAPAGRHGAMRRSGTPTTYSPTHTAVPRPNATAKGCANAATTSRNTPTTSSAATPAKHTSSPAASPPPAHHHPHPAYRHRSPHPSGAL</sequence>
<comment type="caution">
    <text evidence="3">The sequence shown here is derived from an EMBL/GenBank/DDBJ whole genome shotgun (WGS) entry which is preliminary data.</text>
</comment>
<feature type="region of interest" description="Disordered" evidence="1">
    <location>
        <begin position="316"/>
        <end position="421"/>
    </location>
</feature>
<accession>A0A839N9E1</accession>
<reference evidence="3 4" key="1">
    <citation type="submission" date="2020-08" db="EMBL/GenBank/DDBJ databases">
        <title>Sequencing the genomes of 1000 actinobacteria strains.</title>
        <authorList>
            <person name="Klenk H.-P."/>
        </authorList>
    </citation>
    <scope>NUCLEOTIDE SEQUENCE [LARGE SCALE GENOMIC DNA]</scope>
    <source>
        <strain evidence="3 4">DSM 105369</strain>
    </source>
</reference>
<name>A0A839N9E1_9MICO</name>
<dbReference type="RefSeq" id="WP_183320405.1">
    <property type="nucleotide sequence ID" value="NZ_JACHVQ010000001.1"/>
</dbReference>
<evidence type="ECO:0000256" key="1">
    <source>
        <dbReference type="SAM" id="MobiDB-lite"/>
    </source>
</evidence>
<evidence type="ECO:0000313" key="3">
    <source>
        <dbReference type="EMBL" id="MBB2892266.1"/>
    </source>
</evidence>
<dbReference type="InterPro" id="IPR003870">
    <property type="entry name" value="DUF222"/>
</dbReference>
<protein>
    <submittedName>
        <fullName evidence="3">Arc/MetJ family transcription regulator</fullName>
    </submittedName>
</protein>
<keyword evidence="4" id="KW-1185">Reference proteome</keyword>